<feature type="region of interest" description="Disordered" evidence="1">
    <location>
        <begin position="1"/>
        <end position="55"/>
    </location>
</feature>
<dbReference type="InterPro" id="IPR002068">
    <property type="entry name" value="A-crystallin/Hsp20_dom"/>
</dbReference>
<feature type="compositionally biased region" description="Basic and acidic residues" evidence="1">
    <location>
        <begin position="1"/>
        <end position="34"/>
    </location>
</feature>
<feature type="region of interest" description="Disordered" evidence="1">
    <location>
        <begin position="123"/>
        <end position="159"/>
    </location>
</feature>
<sequence>MKDKEDFGQIEIKDLSSEDIEQSQKEKKEQEISIKRKQAFPLSQSKDPTSKDSVWGNYRIRKSDSLEIIENEPHYRTPLTNIIESDRQFQLFIELPGLDKKNVKITFQEGLLEVIGDVIQKDKDKKDKDKDKKDKDKDKKDKDKDQKDKDKEKKDKKKEKFRAIKGSYLRREYKSPSFYRAFVLPEDILSEDIDASFRNGVLRLSMLKSAAIAKEKHVIDIK</sequence>
<dbReference type="SUPFAM" id="SSF49764">
    <property type="entry name" value="HSP20-like chaperones"/>
    <property type="match status" value="1"/>
</dbReference>
<gene>
    <name evidence="3" type="ORF">LCGC14_1380170</name>
</gene>
<reference evidence="3" key="1">
    <citation type="journal article" date="2015" name="Nature">
        <title>Complex archaea that bridge the gap between prokaryotes and eukaryotes.</title>
        <authorList>
            <person name="Spang A."/>
            <person name="Saw J.H."/>
            <person name="Jorgensen S.L."/>
            <person name="Zaremba-Niedzwiedzka K."/>
            <person name="Martijn J."/>
            <person name="Lind A.E."/>
            <person name="van Eijk R."/>
            <person name="Schleper C."/>
            <person name="Guy L."/>
            <person name="Ettema T.J."/>
        </authorList>
    </citation>
    <scope>NUCLEOTIDE SEQUENCE</scope>
</reference>
<dbReference type="Pfam" id="PF00011">
    <property type="entry name" value="HSP20"/>
    <property type="match status" value="1"/>
</dbReference>
<evidence type="ECO:0000256" key="1">
    <source>
        <dbReference type="SAM" id="MobiDB-lite"/>
    </source>
</evidence>
<dbReference type="AlphaFoldDB" id="A0A0F9K3C1"/>
<comment type="caution">
    <text evidence="3">The sequence shown here is derived from an EMBL/GenBank/DDBJ whole genome shotgun (WGS) entry which is preliminary data.</text>
</comment>
<dbReference type="CDD" id="cd06464">
    <property type="entry name" value="ACD_sHsps-like"/>
    <property type="match status" value="1"/>
</dbReference>
<accession>A0A0F9K3C1</accession>
<feature type="compositionally biased region" description="Basic and acidic residues" evidence="1">
    <location>
        <begin position="123"/>
        <end position="153"/>
    </location>
</feature>
<protein>
    <recommendedName>
        <fullName evidence="2">SHSP domain-containing protein</fullName>
    </recommendedName>
</protein>
<proteinExistence type="predicted"/>
<evidence type="ECO:0000313" key="3">
    <source>
        <dbReference type="EMBL" id="KKM76433.1"/>
    </source>
</evidence>
<evidence type="ECO:0000259" key="2">
    <source>
        <dbReference type="PROSITE" id="PS01031"/>
    </source>
</evidence>
<dbReference type="Gene3D" id="2.60.40.790">
    <property type="match status" value="1"/>
</dbReference>
<name>A0A0F9K3C1_9ZZZZ</name>
<dbReference type="PROSITE" id="PS01031">
    <property type="entry name" value="SHSP"/>
    <property type="match status" value="1"/>
</dbReference>
<dbReference type="InterPro" id="IPR008978">
    <property type="entry name" value="HSP20-like_chaperone"/>
</dbReference>
<feature type="domain" description="SHSP" evidence="2">
    <location>
        <begin position="70"/>
        <end position="222"/>
    </location>
</feature>
<organism evidence="3">
    <name type="scientific">marine sediment metagenome</name>
    <dbReference type="NCBI Taxonomy" id="412755"/>
    <lineage>
        <taxon>unclassified sequences</taxon>
        <taxon>metagenomes</taxon>
        <taxon>ecological metagenomes</taxon>
    </lineage>
</organism>
<dbReference type="EMBL" id="LAZR01008810">
    <property type="protein sequence ID" value="KKM76433.1"/>
    <property type="molecule type" value="Genomic_DNA"/>
</dbReference>